<sequence length="112" mass="12408">MAKSRDQSNKGQSGSRKSPAKGGGNRNAKQGGRNNNRNNSNSRSPARNNNSNNNRNNNNNNRNNKKPAAKKPVEKKDKTPEEVRITVSLCGTATTLGNAVYFRCDRKFMLHH</sequence>
<feature type="compositionally biased region" description="Low complexity" evidence="1">
    <location>
        <begin position="26"/>
        <end position="62"/>
    </location>
</feature>
<name>A0A9W7CD89_9STRA</name>
<evidence type="ECO:0000313" key="3">
    <source>
        <dbReference type="Proteomes" id="UP001165122"/>
    </source>
</evidence>
<evidence type="ECO:0000313" key="2">
    <source>
        <dbReference type="EMBL" id="GMI06192.1"/>
    </source>
</evidence>
<dbReference type="Proteomes" id="UP001165122">
    <property type="component" value="Unassembled WGS sequence"/>
</dbReference>
<keyword evidence="3" id="KW-1185">Reference proteome</keyword>
<reference evidence="3" key="1">
    <citation type="journal article" date="2023" name="Commun. Biol.">
        <title>Genome analysis of Parmales, the sister group of diatoms, reveals the evolutionary specialization of diatoms from phago-mixotrophs to photoautotrophs.</title>
        <authorList>
            <person name="Ban H."/>
            <person name="Sato S."/>
            <person name="Yoshikawa S."/>
            <person name="Yamada K."/>
            <person name="Nakamura Y."/>
            <person name="Ichinomiya M."/>
            <person name="Sato N."/>
            <person name="Blanc-Mathieu R."/>
            <person name="Endo H."/>
            <person name="Kuwata A."/>
            <person name="Ogata H."/>
        </authorList>
    </citation>
    <scope>NUCLEOTIDE SEQUENCE [LARGE SCALE GENOMIC DNA]</scope>
    <source>
        <strain evidence="3">NIES 3700</strain>
    </source>
</reference>
<feature type="region of interest" description="Disordered" evidence="1">
    <location>
        <begin position="1"/>
        <end position="82"/>
    </location>
</feature>
<protein>
    <submittedName>
        <fullName evidence="2">Uncharacterized protein</fullName>
    </submittedName>
</protein>
<organism evidence="2 3">
    <name type="scientific">Triparma laevis f. longispina</name>
    <dbReference type="NCBI Taxonomy" id="1714387"/>
    <lineage>
        <taxon>Eukaryota</taxon>
        <taxon>Sar</taxon>
        <taxon>Stramenopiles</taxon>
        <taxon>Ochrophyta</taxon>
        <taxon>Bolidophyceae</taxon>
        <taxon>Parmales</taxon>
        <taxon>Triparmaceae</taxon>
        <taxon>Triparma</taxon>
    </lineage>
</organism>
<proteinExistence type="predicted"/>
<feature type="compositionally biased region" description="Basic and acidic residues" evidence="1">
    <location>
        <begin position="71"/>
        <end position="82"/>
    </location>
</feature>
<comment type="caution">
    <text evidence="2">The sequence shown here is derived from an EMBL/GenBank/DDBJ whole genome shotgun (WGS) entry which is preliminary data.</text>
</comment>
<accession>A0A9W7CD89</accession>
<dbReference type="AlphaFoldDB" id="A0A9W7CD89"/>
<gene>
    <name evidence="2" type="ORF">TrLO_g3519</name>
</gene>
<evidence type="ECO:0000256" key="1">
    <source>
        <dbReference type="SAM" id="MobiDB-lite"/>
    </source>
</evidence>
<dbReference type="EMBL" id="BRXW01000096">
    <property type="protein sequence ID" value="GMI06192.1"/>
    <property type="molecule type" value="Genomic_DNA"/>
</dbReference>